<dbReference type="Pfam" id="PF03999">
    <property type="entry name" value="MAP65_ASE1"/>
    <property type="match status" value="1"/>
</dbReference>
<keyword evidence="4" id="KW-1185">Reference proteome</keyword>
<sequence length="536" mass="62752">MHLLGELAHTTWLRLEDLLNNLDIDSDKERQAFINDTRLFFEQRLSIYEQQRIELENHIKILSEQMYQLFDELNLPHITFDTNQITLIEKRKLINDKIDELKHLIFERDKELILLRQLIDSKMKLIGNTHINTDQILSTTQASSILSDLTNELNKLKQEISILLDRIHSLNPDLISKYLTIAQTFLSITDDNESVWVTNHHPLTGHLLHSHLNTEYENLREILLAEIISLRTELDQPEPSSPYDLQQELIDLRLRKRYLSLLTNFPHKLTSHSTLDEIRQTYDRLTASLRAQARNKLKNLWDQLDVPDEQRIIPKTKDNEEDYLAMNDEINRLETYVESIRPLLTKIQKREWYKKEMVEFEKHAGDPARLRGSSTQLLKEERFRKDLSREFPKLTDDLRRMVAEWEEFSGKKLIYGGEPYLESMNKEKLSVDFELLHLRLLTKCQLLVQPTKNETMSITNHIQSPPPTPPLPRTPPPPKTPPPPRTPPPPKTPPPPRTPSLSRTTPPPSSSTTHKPTSRIPTMNFVNSNRKINRQT</sequence>
<dbReference type="InterPro" id="IPR007145">
    <property type="entry name" value="MAP65_Ase1_PRC1"/>
</dbReference>
<feature type="compositionally biased region" description="Low complexity" evidence="2">
    <location>
        <begin position="499"/>
        <end position="519"/>
    </location>
</feature>
<keyword evidence="1" id="KW-0175">Coiled coil</keyword>
<dbReference type="AlphaFoldDB" id="A0A813TXP0"/>
<name>A0A813TXP0_9BILA</name>
<dbReference type="OrthoDB" id="642895at2759"/>
<evidence type="ECO:0000313" key="4">
    <source>
        <dbReference type="Proteomes" id="UP000663832"/>
    </source>
</evidence>
<feature type="compositionally biased region" description="Pro residues" evidence="2">
    <location>
        <begin position="464"/>
        <end position="498"/>
    </location>
</feature>
<organism evidence="3 4">
    <name type="scientific">Adineta steineri</name>
    <dbReference type="NCBI Taxonomy" id="433720"/>
    <lineage>
        <taxon>Eukaryota</taxon>
        <taxon>Metazoa</taxon>
        <taxon>Spiralia</taxon>
        <taxon>Gnathifera</taxon>
        <taxon>Rotifera</taxon>
        <taxon>Eurotatoria</taxon>
        <taxon>Bdelloidea</taxon>
        <taxon>Adinetida</taxon>
        <taxon>Adinetidae</taxon>
        <taxon>Adineta</taxon>
    </lineage>
</organism>
<protein>
    <submittedName>
        <fullName evidence="3">Uncharacterized protein</fullName>
    </submittedName>
</protein>
<evidence type="ECO:0000313" key="3">
    <source>
        <dbReference type="EMBL" id="CAF0817875.1"/>
    </source>
</evidence>
<feature type="compositionally biased region" description="Polar residues" evidence="2">
    <location>
        <begin position="520"/>
        <end position="530"/>
    </location>
</feature>
<dbReference type="GO" id="GO:0008017">
    <property type="term" value="F:microtubule binding"/>
    <property type="evidence" value="ECO:0007669"/>
    <property type="project" value="InterPro"/>
</dbReference>
<dbReference type="PANTHER" id="PTHR19321:SF41">
    <property type="entry name" value="FASCETTO-RELATED"/>
    <property type="match status" value="1"/>
</dbReference>
<dbReference type="GO" id="GO:0051256">
    <property type="term" value="P:mitotic spindle midzone assembly"/>
    <property type="evidence" value="ECO:0007669"/>
    <property type="project" value="TreeGrafter"/>
</dbReference>
<accession>A0A813TXP0</accession>
<evidence type="ECO:0000256" key="2">
    <source>
        <dbReference type="SAM" id="MobiDB-lite"/>
    </source>
</evidence>
<feature type="coiled-coil region" evidence="1">
    <location>
        <begin position="139"/>
        <end position="166"/>
    </location>
</feature>
<comment type="caution">
    <text evidence="3">The sequence shown here is derived from an EMBL/GenBank/DDBJ whole genome shotgun (WGS) entry which is preliminary data.</text>
</comment>
<dbReference type="GO" id="GO:0005737">
    <property type="term" value="C:cytoplasm"/>
    <property type="evidence" value="ECO:0007669"/>
    <property type="project" value="TreeGrafter"/>
</dbReference>
<dbReference type="EMBL" id="CAJNOM010000020">
    <property type="protein sequence ID" value="CAF0817875.1"/>
    <property type="molecule type" value="Genomic_DNA"/>
</dbReference>
<dbReference type="PANTHER" id="PTHR19321">
    <property type="entry name" value="PROTEIN REGULATOR OF CYTOKINESIS 1 PRC1-RELATED"/>
    <property type="match status" value="1"/>
</dbReference>
<dbReference type="Proteomes" id="UP000663832">
    <property type="component" value="Unassembled WGS sequence"/>
</dbReference>
<gene>
    <name evidence="3" type="ORF">QVE165_LOCUS5093</name>
</gene>
<feature type="region of interest" description="Disordered" evidence="2">
    <location>
        <begin position="458"/>
        <end position="536"/>
    </location>
</feature>
<evidence type="ECO:0000256" key="1">
    <source>
        <dbReference type="SAM" id="Coils"/>
    </source>
</evidence>
<proteinExistence type="predicted"/>
<dbReference type="GO" id="GO:1990023">
    <property type="term" value="C:mitotic spindle midzone"/>
    <property type="evidence" value="ECO:0007669"/>
    <property type="project" value="TreeGrafter"/>
</dbReference>
<reference evidence="3" key="1">
    <citation type="submission" date="2021-02" db="EMBL/GenBank/DDBJ databases">
        <authorList>
            <person name="Nowell W R."/>
        </authorList>
    </citation>
    <scope>NUCLEOTIDE SEQUENCE</scope>
</reference>
<dbReference type="Gene3D" id="1.20.58.1520">
    <property type="match status" value="1"/>
</dbReference>